<dbReference type="STRING" id="229919.GCA_001050195_02962"/>
<dbReference type="GO" id="GO:0015385">
    <property type="term" value="F:sodium:proton antiporter activity"/>
    <property type="evidence" value="ECO:0007669"/>
    <property type="project" value="TreeGrafter"/>
</dbReference>
<name>A0A3D1JHG4_9CHLR</name>
<comment type="similarity">
    <text evidence="1">Belongs to the CPA3 antiporters (TC 2.A.63) subunit G family.</text>
</comment>
<sequence length="138" mass="14934">MSEWIIALVMFGGAFFIFLASVGILRMPDLFLRMSATSKAATLGAGLMLGATALAFGEFSVATRALATIVFLLITTPVAAHMIARAAYFDGVPLFPGTLLDELRGHYHLTNHTLDSVVQDSTDTWIPEIEGDDFPEVR</sequence>
<dbReference type="Pfam" id="PF03334">
    <property type="entry name" value="PhaG_MnhG_YufB"/>
    <property type="match status" value="1"/>
</dbReference>
<evidence type="ECO:0000313" key="4">
    <source>
        <dbReference type="Proteomes" id="UP000264141"/>
    </source>
</evidence>
<keyword evidence="2" id="KW-0472">Membrane</keyword>
<accession>A0A3D1JHG4</accession>
<feature type="transmembrane region" description="Helical" evidence="2">
    <location>
        <begin position="6"/>
        <end position="28"/>
    </location>
</feature>
<evidence type="ECO:0000256" key="2">
    <source>
        <dbReference type="SAM" id="Phobius"/>
    </source>
</evidence>
<dbReference type="RefSeq" id="WP_062195497.1">
    <property type="nucleotide sequence ID" value="NZ_DF967965.1"/>
</dbReference>
<keyword evidence="2" id="KW-0812">Transmembrane</keyword>
<dbReference type="NCBIfam" id="NF009314">
    <property type="entry name" value="PRK12674.1-2"/>
    <property type="match status" value="1"/>
</dbReference>
<feature type="transmembrane region" description="Helical" evidence="2">
    <location>
        <begin position="65"/>
        <end position="84"/>
    </location>
</feature>
<dbReference type="Proteomes" id="UP000264141">
    <property type="component" value="Unassembled WGS sequence"/>
</dbReference>
<reference evidence="3 4" key="1">
    <citation type="journal article" date="2018" name="Nat. Biotechnol.">
        <title>A standardized bacterial taxonomy based on genome phylogeny substantially revises the tree of life.</title>
        <authorList>
            <person name="Parks D.H."/>
            <person name="Chuvochina M."/>
            <person name="Waite D.W."/>
            <person name="Rinke C."/>
            <person name="Skarshewski A."/>
            <person name="Chaumeil P.A."/>
            <person name="Hugenholtz P."/>
        </authorList>
    </citation>
    <scope>NUCLEOTIDE SEQUENCE [LARGE SCALE GENOMIC DNA]</scope>
    <source>
        <strain evidence="3">UBA8781</strain>
    </source>
</reference>
<dbReference type="EMBL" id="DPBP01000020">
    <property type="protein sequence ID" value="HCE17056.1"/>
    <property type="molecule type" value="Genomic_DNA"/>
</dbReference>
<proteinExistence type="inferred from homology"/>
<protein>
    <submittedName>
        <fullName evidence="3">Na+/H+ antiporter subunit G</fullName>
    </submittedName>
</protein>
<feature type="transmembrane region" description="Helical" evidence="2">
    <location>
        <begin position="40"/>
        <end position="59"/>
    </location>
</feature>
<dbReference type="AlphaFoldDB" id="A0A3D1JHG4"/>
<evidence type="ECO:0000313" key="3">
    <source>
        <dbReference type="EMBL" id="HCE17056.1"/>
    </source>
</evidence>
<dbReference type="InterPro" id="IPR005133">
    <property type="entry name" value="PhaG_MnhG_YufB"/>
</dbReference>
<gene>
    <name evidence="3" type="ORF">DEQ80_04275</name>
</gene>
<comment type="caution">
    <text evidence="3">The sequence shown here is derived from an EMBL/GenBank/DDBJ whole genome shotgun (WGS) entry which is preliminary data.</text>
</comment>
<dbReference type="PANTHER" id="PTHR34703:SF1">
    <property type="entry name" value="ANTIPORTER SUBUNIT MNHG2-RELATED"/>
    <property type="match status" value="1"/>
</dbReference>
<organism evidence="3 4">
    <name type="scientific">Anaerolinea thermolimosa</name>
    <dbReference type="NCBI Taxonomy" id="229919"/>
    <lineage>
        <taxon>Bacteria</taxon>
        <taxon>Bacillati</taxon>
        <taxon>Chloroflexota</taxon>
        <taxon>Anaerolineae</taxon>
        <taxon>Anaerolineales</taxon>
        <taxon>Anaerolineaceae</taxon>
        <taxon>Anaerolinea</taxon>
    </lineage>
</organism>
<keyword evidence="2" id="KW-1133">Transmembrane helix</keyword>
<dbReference type="NCBIfam" id="TIGR01300">
    <property type="entry name" value="CPA3_mnhG_phaG"/>
    <property type="match status" value="1"/>
</dbReference>
<evidence type="ECO:0000256" key="1">
    <source>
        <dbReference type="ARBA" id="ARBA00008404"/>
    </source>
</evidence>
<dbReference type="PANTHER" id="PTHR34703">
    <property type="entry name" value="ANTIPORTER SUBUNIT MNHG2-RELATED"/>
    <property type="match status" value="1"/>
</dbReference>
<dbReference type="OrthoDB" id="9806575at2"/>